<dbReference type="Gene3D" id="3.30.70.270">
    <property type="match status" value="1"/>
</dbReference>
<dbReference type="PROSITE" id="PS50887">
    <property type="entry name" value="GGDEF"/>
    <property type="match status" value="1"/>
</dbReference>
<dbReference type="Proteomes" id="UP001243286">
    <property type="component" value="Unassembled WGS sequence"/>
</dbReference>
<feature type="transmembrane region" description="Helical" evidence="6">
    <location>
        <begin position="72"/>
        <end position="96"/>
    </location>
</feature>
<dbReference type="Pfam" id="PF00990">
    <property type="entry name" value="GGDEF"/>
    <property type="match status" value="1"/>
</dbReference>
<sequence length="358" mass="40166">MISTLNIFFLNICIIFLILSVTFYLMRNRLPIQKDSKVSTRFYFGLANGVTGILLIHNSISINGAFIDLRLLPLALSALYGGPISIMTTGSMLLLYRVGMDIGESLTALENSIITLVSFIVLIIFCTWFIKPKGYLFTIIVSIGSFLVLVRMLLGNAETHAWQTIYLPYFLITALASFLFYRLSYMLQDHFVLYSYQSYLASTDQLTRLANRHVIMDKVATLEREQAPWGVILFDLDYFKAVNDQYGHAVGDAVLRHFSVLLTQECPDEVTIGRYGGEEFIAIFPNTLRSSPTEFAQHIVTTVTATPFVMQDHALAITVSAGVAFAQRQPASTVFKQADAALYEAKNNGRNQSYLYSN</sequence>
<keyword evidence="8" id="KW-0808">Transferase</keyword>
<dbReference type="SUPFAM" id="SSF55073">
    <property type="entry name" value="Nucleotide cyclase"/>
    <property type="match status" value="1"/>
</dbReference>
<keyword evidence="4 6" id="KW-1133">Transmembrane helix</keyword>
<dbReference type="SMART" id="SM00267">
    <property type="entry name" value="GGDEF"/>
    <property type="match status" value="1"/>
</dbReference>
<evidence type="ECO:0000256" key="1">
    <source>
        <dbReference type="ARBA" id="ARBA00004651"/>
    </source>
</evidence>
<keyword evidence="5 6" id="KW-0472">Membrane</keyword>
<dbReference type="PANTHER" id="PTHR45138:SF9">
    <property type="entry name" value="DIGUANYLATE CYCLASE DGCM-RELATED"/>
    <property type="match status" value="1"/>
</dbReference>
<dbReference type="InterPro" id="IPR000160">
    <property type="entry name" value="GGDEF_dom"/>
</dbReference>
<feature type="transmembrane region" description="Helical" evidence="6">
    <location>
        <begin position="166"/>
        <end position="187"/>
    </location>
</feature>
<evidence type="ECO:0000256" key="3">
    <source>
        <dbReference type="ARBA" id="ARBA00022692"/>
    </source>
</evidence>
<evidence type="ECO:0000259" key="7">
    <source>
        <dbReference type="PROSITE" id="PS50887"/>
    </source>
</evidence>
<keyword evidence="2" id="KW-1003">Cell membrane</keyword>
<dbReference type="NCBIfam" id="TIGR00254">
    <property type="entry name" value="GGDEF"/>
    <property type="match status" value="1"/>
</dbReference>
<evidence type="ECO:0000313" key="9">
    <source>
        <dbReference type="Proteomes" id="UP001243286"/>
    </source>
</evidence>
<dbReference type="CDD" id="cd01949">
    <property type="entry name" value="GGDEF"/>
    <property type="match status" value="1"/>
</dbReference>
<dbReference type="GO" id="GO:0052621">
    <property type="term" value="F:diguanylate cyclase activity"/>
    <property type="evidence" value="ECO:0007669"/>
    <property type="project" value="UniProtKB-EC"/>
</dbReference>
<feature type="transmembrane region" description="Helical" evidence="6">
    <location>
        <begin position="38"/>
        <end position="60"/>
    </location>
</feature>
<dbReference type="InterPro" id="IPR043128">
    <property type="entry name" value="Rev_trsase/Diguanyl_cyclase"/>
</dbReference>
<evidence type="ECO:0000313" key="8">
    <source>
        <dbReference type="EMBL" id="MDI3234092.1"/>
    </source>
</evidence>
<evidence type="ECO:0000256" key="4">
    <source>
        <dbReference type="ARBA" id="ARBA00022989"/>
    </source>
</evidence>
<protein>
    <submittedName>
        <fullName evidence="8">Diguanylate cyclase</fullName>
        <ecNumber evidence="8">2.7.7.65</ecNumber>
    </submittedName>
</protein>
<dbReference type="InterPro" id="IPR029787">
    <property type="entry name" value="Nucleotide_cyclase"/>
</dbReference>
<comment type="caution">
    <text evidence="8">The sequence shown here is derived from an EMBL/GenBank/DDBJ whole genome shotgun (WGS) entry which is preliminary data.</text>
</comment>
<evidence type="ECO:0000256" key="5">
    <source>
        <dbReference type="ARBA" id="ARBA00023136"/>
    </source>
</evidence>
<feature type="transmembrane region" description="Helical" evidence="6">
    <location>
        <begin position="6"/>
        <end position="26"/>
    </location>
</feature>
<keyword evidence="3 6" id="KW-0812">Transmembrane</keyword>
<gene>
    <name evidence="8" type="ORF">QK289_03645</name>
</gene>
<evidence type="ECO:0000256" key="6">
    <source>
        <dbReference type="SAM" id="Phobius"/>
    </source>
</evidence>
<feature type="transmembrane region" description="Helical" evidence="6">
    <location>
        <begin position="136"/>
        <end position="154"/>
    </location>
</feature>
<dbReference type="PANTHER" id="PTHR45138">
    <property type="entry name" value="REGULATORY COMPONENTS OF SENSORY TRANSDUCTION SYSTEM"/>
    <property type="match status" value="1"/>
</dbReference>
<keyword evidence="9" id="KW-1185">Reference proteome</keyword>
<feature type="transmembrane region" description="Helical" evidence="6">
    <location>
        <begin position="108"/>
        <end position="130"/>
    </location>
</feature>
<name>A0ABT6QZH4_9BACL</name>
<keyword evidence="8" id="KW-0548">Nucleotidyltransferase</keyword>
<comment type="subcellular location">
    <subcellularLocation>
        <location evidence="1">Cell membrane</location>
        <topology evidence="1">Multi-pass membrane protein</topology>
    </subcellularLocation>
</comment>
<dbReference type="EMBL" id="JASBQV010000003">
    <property type="protein sequence ID" value="MDI3234092.1"/>
    <property type="molecule type" value="Genomic_DNA"/>
</dbReference>
<organism evidence="8 9">
    <name type="scientific">Exiguobacterium antarcticum</name>
    <dbReference type="NCBI Taxonomy" id="132920"/>
    <lineage>
        <taxon>Bacteria</taxon>
        <taxon>Bacillati</taxon>
        <taxon>Bacillota</taxon>
        <taxon>Bacilli</taxon>
        <taxon>Bacillales</taxon>
        <taxon>Bacillales Family XII. Incertae Sedis</taxon>
        <taxon>Exiguobacterium</taxon>
    </lineage>
</organism>
<feature type="domain" description="GGDEF" evidence="7">
    <location>
        <begin position="227"/>
        <end position="358"/>
    </location>
</feature>
<dbReference type="InterPro" id="IPR011620">
    <property type="entry name" value="Sig_transdc_His_kinase_LytS_TM"/>
</dbReference>
<proteinExistence type="predicted"/>
<reference evidence="8 9" key="1">
    <citation type="submission" date="2023-04" db="EMBL/GenBank/DDBJ databases">
        <title>Antarctic isolates genomes.</title>
        <authorList>
            <person name="Dimov S.G."/>
        </authorList>
    </citation>
    <scope>NUCLEOTIDE SEQUENCE [LARGE SCALE GENOMIC DNA]</scope>
    <source>
        <strain evidence="8 9">AL19</strain>
    </source>
</reference>
<dbReference type="RefSeq" id="WP_282354554.1">
    <property type="nucleotide sequence ID" value="NZ_JASBQV010000003.1"/>
</dbReference>
<dbReference type="EC" id="2.7.7.65" evidence="8"/>
<evidence type="ECO:0000256" key="2">
    <source>
        <dbReference type="ARBA" id="ARBA00022475"/>
    </source>
</evidence>
<accession>A0ABT6QZH4</accession>
<dbReference type="Pfam" id="PF07694">
    <property type="entry name" value="5TM-5TMR_LYT"/>
    <property type="match status" value="1"/>
</dbReference>
<dbReference type="InterPro" id="IPR050469">
    <property type="entry name" value="Diguanylate_Cyclase"/>
</dbReference>